<dbReference type="Pfam" id="PF01757">
    <property type="entry name" value="Acyl_transf_3"/>
    <property type="match status" value="1"/>
</dbReference>
<dbReference type="GO" id="GO:0005886">
    <property type="term" value="C:plasma membrane"/>
    <property type="evidence" value="ECO:0007669"/>
    <property type="project" value="UniProtKB-SubCell"/>
</dbReference>
<proteinExistence type="inferred from homology"/>
<feature type="transmembrane region" description="Helical" evidence="7">
    <location>
        <begin position="135"/>
        <end position="152"/>
    </location>
</feature>
<gene>
    <name evidence="9" type="ORF">CU320_07910</name>
</gene>
<keyword evidence="4 7" id="KW-0812">Transmembrane</keyword>
<feature type="transmembrane region" description="Helical" evidence="7">
    <location>
        <begin position="272"/>
        <end position="293"/>
    </location>
</feature>
<evidence type="ECO:0000256" key="1">
    <source>
        <dbReference type="ARBA" id="ARBA00004651"/>
    </source>
</evidence>
<protein>
    <recommendedName>
        <fullName evidence="8">Acyltransferase 3 domain-containing protein</fullName>
    </recommendedName>
</protein>
<dbReference type="InterPro" id="IPR002656">
    <property type="entry name" value="Acyl_transf_3_dom"/>
</dbReference>
<organism evidence="9 10">
    <name type="scientific">Acinetobacter pseudolwoffii</name>
    <dbReference type="NCBI Taxonomy" id="2053287"/>
    <lineage>
        <taxon>Bacteria</taxon>
        <taxon>Pseudomonadati</taxon>
        <taxon>Pseudomonadota</taxon>
        <taxon>Gammaproteobacteria</taxon>
        <taxon>Moraxellales</taxon>
        <taxon>Moraxellaceae</taxon>
        <taxon>Acinetobacter</taxon>
    </lineage>
</organism>
<feature type="transmembrane region" description="Helical" evidence="7">
    <location>
        <begin position="184"/>
        <end position="201"/>
    </location>
</feature>
<comment type="subcellular location">
    <subcellularLocation>
        <location evidence="1">Cell membrane</location>
        <topology evidence="1">Multi-pass membrane protein</topology>
    </subcellularLocation>
</comment>
<keyword evidence="5 7" id="KW-1133">Transmembrane helix</keyword>
<feature type="domain" description="Acyltransferase 3" evidence="8">
    <location>
        <begin position="2"/>
        <end position="292"/>
    </location>
</feature>
<evidence type="ECO:0000256" key="2">
    <source>
        <dbReference type="ARBA" id="ARBA00007400"/>
    </source>
</evidence>
<evidence type="ECO:0000256" key="3">
    <source>
        <dbReference type="ARBA" id="ARBA00022475"/>
    </source>
</evidence>
<evidence type="ECO:0000259" key="8">
    <source>
        <dbReference type="Pfam" id="PF01757"/>
    </source>
</evidence>
<feature type="transmembrane region" description="Helical" evidence="7">
    <location>
        <begin position="246"/>
        <end position="266"/>
    </location>
</feature>
<name>A0A2H9ULK3_9GAMM</name>
<feature type="transmembrane region" description="Helical" evidence="7">
    <location>
        <begin position="105"/>
        <end position="128"/>
    </location>
</feature>
<dbReference type="AlphaFoldDB" id="A0A2H9ULK3"/>
<evidence type="ECO:0000256" key="6">
    <source>
        <dbReference type="ARBA" id="ARBA00023136"/>
    </source>
</evidence>
<evidence type="ECO:0000256" key="7">
    <source>
        <dbReference type="SAM" id="Phobius"/>
    </source>
</evidence>
<comment type="similarity">
    <text evidence="2">Belongs to the acyltransferase 3 family.</text>
</comment>
<reference evidence="9 10" key="1">
    <citation type="submission" date="2017-11" db="EMBL/GenBank/DDBJ databases">
        <authorList>
            <person name="Han C.G."/>
        </authorList>
    </citation>
    <scope>NUCLEOTIDE SEQUENCE [LARGE SCALE GENOMIC DNA]</scope>
    <source>
        <strain evidence="9 10">ANC 5347</strain>
    </source>
</reference>
<accession>A0A2H9ULK3</accession>
<keyword evidence="6 7" id="KW-0472">Membrane</keyword>
<feature type="transmembrane region" description="Helical" evidence="7">
    <location>
        <begin position="207"/>
        <end position="225"/>
    </location>
</feature>
<dbReference type="PANTHER" id="PTHR40074">
    <property type="entry name" value="O-ACETYLTRANSFERASE WECH"/>
    <property type="match status" value="1"/>
</dbReference>
<feature type="transmembrane region" description="Helical" evidence="7">
    <location>
        <begin position="158"/>
        <end position="177"/>
    </location>
</feature>
<comment type="caution">
    <text evidence="9">The sequence shown here is derived from an EMBL/GenBank/DDBJ whole genome shotgun (WGS) entry which is preliminary data.</text>
</comment>
<dbReference type="GO" id="GO:0016413">
    <property type="term" value="F:O-acetyltransferase activity"/>
    <property type="evidence" value="ECO:0007669"/>
    <property type="project" value="TreeGrafter"/>
</dbReference>
<feature type="transmembrane region" description="Helical" evidence="7">
    <location>
        <begin position="75"/>
        <end position="93"/>
    </location>
</feature>
<sequence>MYWMDFLRGICIVLVILLHSTTIFSRFEVDFSIQSIDFVNELVAPYRMPLLVFLSGCLFINSYNKGSKIFFIGKIKNIAWPYFVWSIITLIVMHKFNTLSLLQQFFVSSTTLWFLWFIFFYYIITFFLIKYKIDLRLVVLITVVLSLISPEIARISRFFYLFIFFLLGHIVFSKNYINKINAKHIYLAFISIILYWIFNFFNFDLRYNPKFILIPIIFIYGLMSINNFYKSNYIFSIVEFIGRNSIYYYVTHYAILYFLTDVLLSSSLDIKLIFIINFILSLLVGTFFSLYFLKNIFVRKLFSY</sequence>
<reference evidence="9 10" key="2">
    <citation type="submission" date="2017-12" db="EMBL/GenBank/DDBJ databases">
        <title>Revising the taxonomy of the Acinetobacter lwoffii group: the description of Acinetobacter pseudolwoffii sp. nov. and emended description of Acinetobacter lwoffii.</title>
        <authorList>
            <person name="Nemec A."/>
        </authorList>
    </citation>
    <scope>NUCLEOTIDE SEQUENCE [LARGE SCALE GENOMIC DNA]</scope>
    <source>
        <strain evidence="9 10">ANC 5347</strain>
    </source>
</reference>
<dbReference type="PANTHER" id="PTHR40074:SF2">
    <property type="entry name" value="O-ACETYLTRANSFERASE WECH"/>
    <property type="match status" value="1"/>
</dbReference>
<evidence type="ECO:0000256" key="4">
    <source>
        <dbReference type="ARBA" id="ARBA00022692"/>
    </source>
</evidence>
<evidence type="ECO:0000313" key="10">
    <source>
        <dbReference type="Proteomes" id="UP000242351"/>
    </source>
</evidence>
<feature type="transmembrane region" description="Helical" evidence="7">
    <location>
        <begin position="7"/>
        <end position="24"/>
    </location>
</feature>
<evidence type="ECO:0000256" key="5">
    <source>
        <dbReference type="ARBA" id="ARBA00022989"/>
    </source>
</evidence>
<dbReference type="EMBL" id="PGOZ01000008">
    <property type="protein sequence ID" value="PJI32568.1"/>
    <property type="molecule type" value="Genomic_DNA"/>
</dbReference>
<evidence type="ECO:0000313" key="9">
    <source>
        <dbReference type="EMBL" id="PJI32568.1"/>
    </source>
</evidence>
<dbReference type="GO" id="GO:0009246">
    <property type="term" value="P:enterobacterial common antigen biosynthetic process"/>
    <property type="evidence" value="ECO:0007669"/>
    <property type="project" value="TreeGrafter"/>
</dbReference>
<dbReference type="Proteomes" id="UP000242351">
    <property type="component" value="Unassembled WGS sequence"/>
</dbReference>
<feature type="transmembrane region" description="Helical" evidence="7">
    <location>
        <begin position="44"/>
        <end position="63"/>
    </location>
</feature>
<keyword evidence="3" id="KW-1003">Cell membrane</keyword>